<gene>
    <name evidence="2" type="ORF">FNV43_RR08796</name>
</gene>
<feature type="region of interest" description="Disordered" evidence="1">
    <location>
        <begin position="31"/>
        <end position="101"/>
    </location>
</feature>
<evidence type="ECO:0000313" key="3">
    <source>
        <dbReference type="Proteomes" id="UP000796880"/>
    </source>
</evidence>
<reference evidence="2" key="1">
    <citation type="submission" date="2020-03" db="EMBL/GenBank/DDBJ databases">
        <title>A high-quality chromosome-level genome assembly of a woody plant with both climbing and erect habits, Rhamnella rubrinervis.</title>
        <authorList>
            <person name="Lu Z."/>
            <person name="Yang Y."/>
            <person name="Zhu X."/>
            <person name="Sun Y."/>
        </authorList>
    </citation>
    <scope>NUCLEOTIDE SEQUENCE</scope>
    <source>
        <strain evidence="2">BYM</strain>
        <tissue evidence="2">Leaf</tissue>
    </source>
</reference>
<dbReference type="EMBL" id="VOIH02000004">
    <property type="protein sequence ID" value="KAF3448088.1"/>
    <property type="molecule type" value="Genomic_DNA"/>
</dbReference>
<organism evidence="2 3">
    <name type="scientific">Rhamnella rubrinervis</name>
    <dbReference type="NCBI Taxonomy" id="2594499"/>
    <lineage>
        <taxon>Eukaryota</taxon>
        <taxon>Viridiplantae</taxon>
        <taxon>Streptophyta</taxon>
        <taxon>Embryophyta</taxon>
        <taxon>Tracheophyta</taxon>
        <taxon>Spermatophyta</taxon>
        <taxon>Magnoliopsida</taxon>
        <taxon>eudicotyledons</taxon>
        <taxon>Gunneridae</taxon>
        <taxon>Pentapetalae</taxon>
        <taxon>rosids</taxon>
        <taxon>fabids</taxon>
        <taxon>Rosales</taxon>
        <taxon>Rhamnaceae</taxon>
        <taxon>rhamnoid group</taxon>
        <taxon>Rhamneae</taxon>
        <taxon>Rhamnella</taxon>
    </lineage>
</organism>
<evidence type="ECO:0000313" key="2">
    <source>
        <dbReference type="EMBL" id="KAF3448088.1"/>
    </source>
</evidence>
<proteinExistence type="predicted"/>
<name>A0A8K0MJL3_9ROSA</name>
<comment type="caution">
    <text evidence="2">The sequence shown here is derived from an EMBL/GenBank/DDBJ whole genome shotgun (WGS) entry which is preliminary data.</text>
</comment>
<sequence>MSDKPKDVEKIKEIQRSWIRRRRETLLALLRDESLVPPSNFSNDSSSDYFTEEDSEEDPEEDPEKDSEKDPKQESERVDKEIGILEYKPEMEGGGNKKTFR</sequence>
<dbReference type="Proteomes" id="UP000796880">
    <property type="component" value="Unassembled WGS sequence"/>
</dbReference>
<feature type="compositionally biased region" description="Basic and acidic residues" evidence="1">
    <location>
        <begin position="66"/>
        <end position="91"/>
    </location>
</feature>
<accession>A0A8K0MJL3</accession>
<evidence type="ECO:0000256" key="1">
    <source>
        <dbReference type="SAM" id="MobiDB-lite"/>
    </source>
</evidence>
<protein>
    <submittedName>
        <fullName evidence="2">Uncharacterized protein</fullName>
    </submittedName>
</protein>
<dbReference type="AlphaFoldDB" id="A0A8K0MJL3"/>
<feature type="compositionally biased region" description="Acidic residues" evidence="1">
    <location>
        <begin position="50"/>
        <end position="65"/>
    </location>
</feature>
<feature type="compositionally biased region" description="Low complexity" evidence="1">
    <location>
        <begin position="37"/>
        <end position="49"/>
    </location>
</feature>
<keyword evidence="3" id="KW-1185">Reference proteome</keyword>
<feature type="compositionally biased region" description="Gly residues" evidence="1">
    <location>
        <begin position="92"/>
        <end position="101"/>
    </location>
</feature>